<keyword evidence="3" id="KW-0488">Methylation</keyword>
<evidence type="ECO:0000256" key="2">
    <source>
        <dbReference type="ARBA" id="ARBA00022475"/>
    </source>
</evidence>
<evidence type="ECO:0000313" key="9">
    <source>
        <dbReference type="EMBL" id="MFC3107865.1"/>
    </source>
</evidence>
<protein>
    <submittedName>
        <fullName evidence="9">Prepilin-type N-terminal cleavage/methylation domain-containing protein</fullName>
    </submittedName>
</protein>
<evidence type="ECO:0000256" key="5">
    <source>
        <dbReference type="ARBA" id="ARBA00022692"/>
    </source>
</evidence>
<name>A0ABV7F2Y5_9BURK</name>
<dbReference type="SUPFAM" id="SSF54523">
    <property type="entry name" value="Pili subunits"/>
    <property type="match status" value="1"/>
</dbReference>
<evidence type="ECO:0000256" key="4">
    <source>
        <dbReference type="ARBA" id="ARBA00022519"/>
    </source>
</evidence>
<evidence type="ECO:0000256" key="6">
    <source>
        <dbReference type="ARBA" id="ARBA00022989"/>
    </source>
</evidence>
<evidence type="ECO:0000256" key="3">
    <source>
        <dbReference type="ARBA" id="ARBA00022481"/>
    </source>
</evidence>
<dbReference type="EMBL" id="JBHRTP010000022">
    <property type="protein sequence ID" value="MFC3107865.1"/>
    <property type="molecule type" value="Genomic_DNA"/>
</dbReference>
<dbReference type="PANTHER" id="PTHR39583">
    <property type="entry name" value="TYPE II SECRETION SYSTEM PROTEIN J-RELATED"/>
    <property type="match status" value="1"/>
</dbReference>
<keyword evidence="10" id="KW-1185">Reference proteome</keyword>
<keyword evidence="4" id="KW-0997">Cell inner membrane</keyword>
<dbReference type="InterPro" id="IPR045584">
    <property type="entry name" value="Pilin-like"/>
</dbReference>
<accession>A0ABV7F2Y5</accession>
<comment type="subcellular location">
    <subcellularLocation>
        <location evidence="1">Cell inner membrane</location>
        <topology evidence="1">Single-pass membrane protein</topology>
    </subcellularLocation>
</comment>
<evidence type="ECO:0000313" key="10">
    <source>
        <dbReference type="Proteomes" id="UP001595530"/>
    </source>
</evidence>
<dbReference type="NCBIfam" id="TIGR02532">
    <property type="entry name" value="IV_pilin_GFxxxE"/>
    <property type="match status" value="1"/>
</dbReference>
<keyword evidence="6 8" id="KW-1133">Transmembrane helix</keyword>
<gene>
    <name evidence="9" type="ORF">ACFOFO_07815</name>
</gene>
<dbReference type="Proteomes" id="UP001595530">
    <property type="component" value="Unassembled WGS sequence"/>
</dbReference>
<sequence>MKNSSTGFTLIELLVAITILAIVAVLGWRGLDGIARARVALTSDLEQTRGMQLAFAQLQSDGEHIANTTNIAGRPVLAADDGRLTLVRTTLAENQPTRLQVVAYRIRDGVLERRESTAVRDLAELDAIWSATLGDTDNTQAVALQTNVASMTMRYWAGNGPWATATASAQSGKGAANLNQATGLELELTQTGRDGGMSKVFLLGAV</sequence>
<keyword evidence="5 8" id="KW-0812">Transmembrane</keyword>
<dbReference type="Pfam" id="PF07963">
    <property type="entry name" value="N_methyl"/>
    <property type="match status" value="1"/>
</dbReference>
<reference evidence="10" key="1">
    <citation type="journal article" date="2019" name="Int. J. Syst. Evol. Microbiol.">
        <title>The Global Catalogue of Microorganisms (GCM) 10K type strain sequencing project: providing services to taxonomists for standard genome sequencing and annotation.</title>
        <authorList>
            <consortium name="The Broad Institute Genomics Platform"/>
            <consortium name="The Broad Institute Genome Sequencing Center for Infectious Disease"/>
            <person name="Wu L."/>
            <person name="Ma J."/>
        </authorList>
    </citation>
    <scope>NUCLEOTIDE SEQUENCE [LARGE SCALE GENOMIC DNA]</scope>
    <source>
        <strain evidence="10">KCTC 42986</strain>
    </source>
</reference>
<evidence type="ECO:0000256" key="1">
    <source>
        <dbReference type="ARBA" id="ARBA00004377"/>
    </source>
</evidence>
<proteinExistence type="predicted"/>
<dbReference type="PANTHER" id="PTHR39583:SF2">
    <property type="entry name" value="TYPE II SECRETION SYSTEM PROTEIN J"/>
    <property type="match status" value="1"/>
</dbReference>
<feature type="transmembrane region" description="Helical" evidence="8">
    <location>
        <begin position="6"/>
        <end position="28"/>
    </location>
</feature>
<evidence type="ECO:0000256" key="7">
    <source>
        <dbReference type="ARBA" id="ARBA00023136"/>
    </source>
</evidence>
<organism evidence="9 10">
    <name type="scientific">Undibacterium arcticum</name>
    <dbReference type="NCBI Taxonomy" id="1762892"/>
    <lineage>
        <taxon>Bacteria</taxon>
        <taxon>Pseudomonadati</taxon>
        <taxon>Pseudomonadota</taxon>
        <taxon>Betaproteobacteria</taxon>
        <taxon>Burkholderiales</taxon>
        <taxon>Oxalobacteraceae</taxon>
        <taxon>Undibacterium</taxon>
    </lineage>
</organism>
<comment type="caution">
    <text evidence="9">The sequence shown here is derived from an EMBL/GenBank/DDBJ whole genome shotgun (WGS) entry which is preliminary data.</text>
</comment>
<dbReference type="RefSeq" id="WP_390322070.1">
    <property type="nucleotide sequence ID" value="NZ_JBHRTP010000022.1"/>
</dbReference>
<keyword evidence="2" id="KW-1003">Cell membrane</keyword>
<dbReference type="InterPro" id="IPR051621">
    <property type="entry name" value="T2SS_protein_J"/>
</dbReference>
<keyword evidence="7 8" id="KW-0472">Membrane</keyword>
<dbReference type="PROSITE" id="PS00409">
    <property type="entry name" value="PROKAR_NTER_METHYL"/>
    <property type="match status" value="1"/>
</dbReference>
<dbReference type="InterPro" id="IPR012902">
    <property type="entry name" value="N_methyl_site"/>
</dbReference>
<evidence type="ECO:0000256" key="8">
    <source>
        <dbReference type="SAM" id="Phobius"/>
    </source>
</evidence>